<organism evidence="1">
    <name type="scientific">human gut metagenome</name>
    <dbReference type="NCBI Taxonomy" id="408170"/>
    <lineage>
        <taxon>unclassified sequences</taxon>
        <taxon>metagenomes</taxon>
        <taxon>organismal metagenomes</taxon>
    </lineage>
</organism>
<feature type="non-terminal residue" evidence="1">
    <location>
        <position position="1"/>
    </location>
</feature>
<accession>W1YLL6</accession>
<comment type="caution">
    <text evidence="1">The sequence shown here is derived from an EMBL/GenBank/DDBJ whole genome shotgun (WGS) entry which is preliminary data.</text>
</comment>
<protein>
    <submittedName>
        <fullName evidence="1">Uncharacterized protein</fullName>
    </submittedName>
</protein>
<sequence>KLSPGSKGNKLVIRKTIAGHFRLTANILDAMAMIKPLMNMESITLDCSEDNVKNKNHEMNPF</sequence>
<dbReference type="EMBL" id="AZMM01003417">
    <property type="protein sequence ID" value="ETJ42615.1"/>
    <property type="molecule type" value="Genomic_DNA"/>
</dbReference>
<dbReference type="AlphaFoldDB" id="W1YLL6"/>
<proteinExistence type="predicted"/>
<reference evidence="1" key="1">
    <citation type="submission" date="2013-12" db="EMBL/GenBank/DDBJ databases">
        <title>A Varibaculum cambriense genome reconstructed from a premature infant gut community with otherwise low bacterial novelty that shifts toward anaerobic metabolism during the third week of life.</title>
        <authorList>
            <person name="Brown C.T."/>
            <person name="Sharon I."/>
            <person name="Thomas B.C."/>
            <person name="Castelle C.J."/>
            <person name="Morowitz M.J."/>
            <person name="Banfield J.F."/>
        </authorList>
    </citation>
    <scope>NUCLEOTIDE SEQUENCE</scope>
</reference>
<name>W1YLL6_9ZZZZ</name>
<evidence type="ECO:0000313" key="1">
    <source>
        <dbReference type="EMBL" id="ETJ42615.1"/>
    </source>
</evidence>
<gene>
    <name evidence="1" type="ORF">Q604_UNBC03417G0001</name>
</gene>